<dbReference type="Pfam" id="PF08123">
    <property type="entry name" value="DOT1"/>
    <property type="match status" value="1"/>
</dbReference>
<dbReference type="PIRSF" id="PIRSF017570">
    <property type="entry name" value="Histone_H3-K79_MeTrfase"/>
    <property type="match status" value="1"/>
</dbReference>
<dbReference type="OrthoDB" id="443402at2759"/>
<evidence type="ECO:0000256" key="9">
    <source>
        <dbReference type="ARBA" id="ARBA00022853"/>
    </source>
</evidence>
<dbReference type="GO" id="GO:0042393">
    <property type="term" value="F:histone binding"/>
    <property type="evidence" value="ECO:0007669"/>
    <property type="project" value="InterPro"/>
</dbReference>
<dbReference type="SUPFAM" id="SSF53335">
    <property type="entry name" value="S-adenosyl-L-methionine-dependent methyltransferases"/>
    <property type="match status" value="1"/>
</dbReference>
<feature type="binding site" evidence="16">
    <location>
        <position position="379"/>
    </location>
    <ligand>
        <name>S-adenosyl-L-methionine</name>
        <dbReference type="ChEBI" id="CHEBI:59789"/>
    </ligand>
</feature>
<feature type="binding site" evidence="16">
    <location>
        <begin position="329"/>
        <end position="332"/>
    </location>
    <ligand>
        <name>S-adenosyl-L-methionine</name>
        <dbReference type="ChEBI" id="CHEBI:59789"/>
    </ligand>
</feature>
<dbReference type="GO" id="GO:0000781">
    <property type="term" value="C:chromosome, telomeric region"/>
    <property type="evidence" value="ECO:0007669"/>
    <property type="project" value="GOC"/>
</dbReference>
<protein>
    <recommendedName>
        <fullName evidence="4 15">Histone-lysine N-methyltransferase, H3 lysine-79 specific</fullName>
        <ecNumber evidence="3 15">2.1.1.360</ecNumber>
    </recommendedName>
    <alternativeName>
        <fullName evidence="13 15">Histone H3-K79 methyltransferase</fullName>
    </alternativeName>
</protein>
<dbReference type="GO" id="GO:0000786">
    <property type="term" value="C:nucleosome"/>
    <property type="evidence" value="ECO:0007669"/>
    <property type="project" value="InterPro"/>
</dbReference>
<sequence length="511" mass="57214">MPLLTAKRKKPPIIHTEQVEVAVKPKPKPKVNQQNNSLRVASSNLPGRRKSKSKSESPYPYPYPYPASPASSGSSDPRRRIDRDRGQSRKRKHGSVDPLQPHFDKDSDAEDDDDDDVFATLENRKRHRSSADDRIDHKRALTCADAFEPAEGPGPKKLRYIHATEIISTAHSHSHSASAHRALQATEDDDIRVQLQYPSLYPPESYDLLIENGKIDAVSDIIDVVTHVADFYLTADQATDFTEPNTGLIRRLNRASNTNDLAGFKRALADANARILSLAQDGTFRRNLSQRHAIPYKLAEFILSQVYDRTVSPDVDKLKQYKNGTDNVYGELNYIFVDKVLQEMTRMTSDQVFVDLGSGVGNVVFQAALEVGCESWGCEMMDNPCDFAEAQKREFARRCRLWGIAPGGVHLVRGDFLTEPAVHEVLKRADVVLVNNQAFTPDLNAQLVNMFLDLKQGCRIVSLKSFTHDDQGGRNINDVASNILRVEHHTYPEGHVSWTNAGGTFCISTRK</sequence>
<feature type="region of interest" description="Disordered" evidence="17">
    <location>
        <begin position="1"/>
        <end position="115"/>
    </location>
</feature>
<dbReference type="CDD" id="cd02440">
    <property type="entry name" value="AdoMet_MTases"/>
    <property type="match status" value="1"/>
</dbReference>
<dbReference type="Gene3D" id="1.10.260.170">
    <property type="match status" value="1"/>
</dbReference>
<dbReference type="AlphaFoldDB" id="A0A3N2PVB2"/>
<dbReference type="RefSeq" id="XP_028466259.1">
    <property type="nucleotide sequence ID" value="XM_028611864.1"/>
</dbReference>
<evidence type="ECO:0000256" key="3">
    <source>
        <dbReference type="ARBA" id="ARBA00012190"/>
    </source>
</evidence>
<evidence type="ECO:0000313" key="20">
    <source>
        <dbReference type="Proteomes" id="UP000272025"/>
    </source>
</evidence>
<evidence type="ECO:0000256" key="12">
    <source>
        <dbReference type="ARBA" id="ARBA00023242"/>
    </source>
</evidence>
<evidence type="ECO:0000256" key="17">
    <source>
        <dbReference type="SAM" id="MobiDB-lite"/>
    </source>
</evidence>
<dbReference type="InterPro" id="IPR025789">
    <property type="entry name" value="DOT1_dom"/>
</dbReference>
<organism evidence="19 20">
    <name type="scientific">Sodiomyces alkalinus (strain CBS 110278 / VKM F-3762 / F11)</name>
    <name type="common">Alkaliphilic filamentous fungus</name>
    <dbReference type="NCBI Taxonomy" id="1314773"/>
    <lineage>
        <taxon>Eukaryota</taxon>
        <taxon>Fungi</taxon>
        <taxon>Dikarya</taxon>
        <taxon>Ascomycota</taxon>
        <taxon>Pezizomycotina</taxon>
        <taxon>Sordariomycetes</taxon>
        <taxon>Hypocreomycetidae</taxon>
        <taxon>Glomerellales</taxon>
        <taxon>Plectosphaerellaceae</taxon>
        <taxon>Sodiomyces</taxon>
    </lineage>
</organism>
<keyword evidence="10 15" id="KW-0805">Transcription regulation</keyword>
<dbReference type="GO" id="GO:0140956">
    <property type="term" value="F:histone H3K79 trimethyltransferase activity"/>
    <property type="evidence" value="ECO:0007669"/>
    <property type="project" value="UniProtKB-EC"/>
</dbReference>
<evidence type="ECO:0000256" key="15">
    <source>
        <dbReference type="PIRNR" id="PIRNR017570"/>
    </source>
</evidence>
<keyword evidence="11 15" id="KW-0804">Transcription</keyword>
<keyword evidence="9 15" id="KW-0156">Chromatin regulator</keyword>
<evidence type="ECO:0000256" key="10">
    <source>
        <dbReference type="ARBA" id="ARBA00023015"/>
    </source>
</evidence>
<dbReference type="Proteomes" id="UP000272025">
    <property type="component" value="Unassembled WGS sequence"/>
</dbReference>
<keyword evidence="7 15" id="KW-0949">S-adenosyl-L-methionine</keyword>
<evidence type="ECO:0000256" key="14">
    <source>
        <dbReference type="ARBA" id="ARBA00047770"/>
    </source>
</evidence>
<dbReference type="STRING" id="1314773.A0A3N2PVB2"/>
<feature type="binding site" evidence="16">
    <location>
        <begin position="415"/>
        <end position="416"/>
    </location>
    <ligand>
        <name>S-adenosyl-L-methionine</name>
        <dbReference type="ChEBI" id="CHEBI:59789"/>
    </ligand>
</feature>
<keyword evidence="8" id="KW-0677">Repeat</keyword>
<dbReference type="InterPro" id="IPR021162">
    <property type="entry name" value="Dot1"/>
</dbReference>
<evidence type="ECO:0000256" key="7">
    <source>
        <dbReference type="ARBA" id="ARBA00022691"/>
    </source>
</evidence>
<accession>A0A3N2PVB2</accession>
<feature type="domain" description="DOT1" evidence="18">
    <location>
        <begin position="191"/>
        <end position="511"/>
    </location>
</feature>
<dbReference type="GO" id="GO:0032259">
    <property type="term" value="P:methylation"/>
    <property type="evidence" value="ECO:0007669"/>
    <property type="project" value="UniProtKB-KW"/>
</dbReference>
<proteinExistence type="inferred from homology"/>
<keyword evidence="6 15" id="KW-0808">Transferase</keyword>
<evidence type="ECO:0000313" key="19">
    <source>
        <dbReference type="EMBL" id="ROT38453.1"/>
    </source>
</evidence>
<evidence type="ECO:0000256" key="6">
    <source>
        <dbReference type="ARBA" id="ARBA00022679"/>
    </source>
</evidence>
<dbReference type="GO" id="GO:0000077">
    <property type="term" value="P:DNA damage checkpoint signaling"/>
    <property type="evidence" value="ECO:0007669"/>
    <property type="project" value="InterPro"/>
</dbReference>
<evidence type="ECO:0000256" key="2">
    <source>
        <dbReference type="ARBA" id="ARBA00004123"/>
    </source>
</evidence>
<keyword evidence="5 15" id="KW-0489">Methyltransferase</keyword>
<keyword evidence="12 15" id="KW-0539">Nucleus</keyword>
<dbReference type="InterPro" id="IPR030445">
    <property type="entry name" value="H3-K79_meTrfase"/>
</dbReference>
<gene>
    <name evidence="19" type="ORF">SODALDRAFT_333033</name>
</gene>
<dbReference type="EC" id="2.1.1.360" evidence="3 15"/>
<keyword evidence="20" id="KW-1185">Reference proteome</keyword>
<comment type="catalytic activity">
    <reaction evidence="14 15">
        <text>L-lysyl(79)-[histone H3] + 3 S-adenosyl-L-methionine = N(6),N(6),N(6)-trimethyl-L-lysyl(79)-[histone H3] + 3 S-adenosyl-L-homocysteine + 3 H(+)</text>
        <dbReference type="Rhea" id="RHEA:60328"/>
        <dbReference type="Rhea" id="RHEA-COMP:15549"/>
        <dbReference type="Rhea" id="RHEA-COMP:15552"/>
        <dbReference type="ChEBI" id="CHEBI:15378"/>
        <dbReference type="ChEBI" id="CHEBI:29969"/>
        <dbReference type="ChEBI" id="CHEBI:57856"/>
        <dbReference type="ChEBI" id="CHEBI:59789"/>
        <dbReference type="ChEBI" id="CHEBI:61961"/>
        <dbReference type="EC" id="2.1.1.360"/>
    </reaction>
</comment>
<evidence type="ECO:0000256" key="11">
    <source>
        <dbReference type="ARBA" id="ARBA00023163"/>
    </source>
</evidence>
<dbReference type="EMBL" id="ML119055">
    <property type="protein sequence ID" value="ROT38453.1"/>
    <property type="molecule type" value="Genomic_DNA"/>
</dbReference>
<evidence type="ECO:0000256" key="8">
    <source>
        <dbReference type="ARBA" id="ARBA00022737"/>
    </source>
</evidence>
<comment type="function">
    <text evidence="1 15">Histone methyltransferase that specifically trimethylates histone H3 to form H3K79me3. This methylation is required for telomere silencing and for the pachytene checkpoint during the meiotic cell cycle by allowing the recruitment of RAD9 to double strand breaks. Nucleosomes are preferred as substrate compared to free histone.</text>
</comment>
<dbReference type="InterPro" id="IPR029063">
    <property type="entry name" value="SAM-dependent_MTases_sf"/>
</dbReference>
<evidence type="ECO:0000256" key="4">
    <source>
        <dbReference type="ARBA" id="ARBA00020987"/>
    </source>
</evidence>
<evidence type="ECO:0000259" key="18">
    <source>
        <dbReference type="PROSITE" id="PS51569"/>
    </source>
</evidence>
<dbReference type="GO" id="GO:0031509">
    <property type="term" value="P:subtelomeric heterochromatin formation"/>
    <property type="evidence" value="ECO:0007669"/>
    <property type="project" value="InterPro"/>
</dbReference>
<dbReference type="PANTHER" id="PTHR21451">
    <property type="entry name" value="HISTONE H3 METHYLTRANSFERASE"/>
    <property type="match status" value="1"/>
</dbReference>
<comment type="similarity">
    <text evidence="15">Belongs to the class I-like SAM-binding methyltransferase superfamily. DOT1 family.</text>
</comment>
<reference evidence="19 20" key="1">
    <citation type="journal article" date="2018" name="Mol. Ecol.">
        <title>The obligate alkalophilic soda-lake fungus Sodiomyces alkalinus has shifted to a protein diet.</title>
        <authorList>
            <person name="Grum-Grzhimaylo A.A."/>
            <person name="Falkoski D.L."/>
            <person name="van den Heuvel J."/>
            <person name="Valero-Jimenez C.A."/>
            <person name="Min B."/>
            <person name="Choi I.G."/>
            <person name="Lipzen A."/>
            <person name="Daum C.G."/>
            <person name="Aanen D.K."/>
            <person name="Tsang A."/>
            <person name="Henrissat B."/>
            <person name="Bilanenko E.N."/>
            <person name="de Vries R.P."/>
            <person name="van Kan J.A.L."/>
            <person name="Grigoriev I.V."/>
            <person name="Debets A.J.M."/>
        </authorList>
    </citation>
    <scope>NUCLEOTIDE SEQUENCE [LARGE SCALE GENOMIC DNA]</scope>
    <source>
        <strain evidence="19 20">F11</strain>
    </source>
</reference>
<dbReference type="GO" id="GO:0006281">
    <property type="term" value="P:DNA repair"/>
    <property type="evidence" value="ECO:0007669"/>
    <property type="project" value="InterPro"/>
</dbReference>
<comment type="subcellular location">
    <subcellularLocation>
        <location evidence="2 15">Nucleus</location>
    </subcellularLocation>
</comment>
<dbReference type="PROSITE" id="PS51569">
    <property type="entry name" value="DOT1"/>
    <property type="match status" value="1"/>
</dbReference>
<feature type="compositionally biased region" description="Basic and acidic residues" evidence="17">
    <location>
        <begin position="76"/>
        <end position="87"/>
    </location>
</feature>
<dbReference type="FunFam" id="3.40.50.150:FF:000033">
    <property type="entry name" value="Histone-lysine N-methyltransferase, H3 lysine-79 specific"/>
    <property type="match status" value="1"/>
</dbReference>
<dbReference type="GO" id="GO:0005634">
    <property type="term" value="C:nucleus"/>
    <property type="evidence" value="ECO:0007669"/>
    <property type="project" value="UniProtKB-SubCell"/>
</dbReference>
<evidence type="ECO:0000256" key="1">
    <source>
        <dbReference type="ARBA" id="ARBA00003482"/>
    </source>
</evidence>
<evidence type="ECO:0000256" key="13">
    <source>
        <dbReference type="ARBA" id="ARBA00029821"/>
    </source>
</evidence>
<evidence type="ECO:0000256" key="5">
    <source>
        <dbReference type="ARBA" id="ARBA00022603"/>
    </source>
</evidence>
<evidence type="ECO:0000256" key="16">
    <source>
        <dbReference type="PIRSR" id="PIRSR017570-1"/>
    </source>
</evidence>
<name>A0A3N2PVB2_SODAK</name>
<dbReference type="GeneID" id="39580342"/>
<dbReference type="PANTHER" id="PTHR21451:SF0">
    <property type="entry name" value="HISTONE-LYSINE N-METHYLTRANSFERASE, H3 LYSINE-79 SPECIFIC"/>
    <property type="match status" value="1"/>
</dbReference>
<feature type="compositionally biased region" description="Basic residues" evidence="17">
    <location>
        <begin position="1"/>
        <end position="12"/>
    </location>
</feature>
<feature type="compositionally biased region" description="Low complexity" evidence="17">
    <location>
        <begin position="19"/>
        <end position="36"/>
    </location>
</feature>
<feature type="binding site" evidence="16">
    <location>
        <begin position="353"/>
        <end position="362"/>
    </location>
    <ligand>
        <name>S-adenosyl-L-methionine</name>
        <dbReference type="ChEBI" id="CHEBI:59789"/>
    </ligand>
</feature>
<dbReference type="Gene3D" id="3.40.50.150">
    <property type="entry name" value="Vaccinia Virus protein VP39"/>
    <property type="match status" value="1"/>
</dbReference>